<dbReference type="Pfam" id="PF06423">
    <property type="entry name" value="GWT1"/>
    <property type="match status" value="1"/>
</dbReference>
<evidence type="ECO:0000313" key="7">
    <source>
        <dbReference type="EMBL" id="KAK3029902.1"/>
    </source>
</evidence>
<evidence type="ECO:0000256" key="1">
    <source>
        <dbReference type="ARBA" id="ARBA00004141"/>
    </source>
</evidence>
<organism evidence="7 8">
    <name type="scientific">Escallonia herrerae</name>
    <dbReference type="NCBI Taxonomy" id="1293975"/>
    <lineage>
        <taxon>Eukaryota</taxon>
        <taxon>Viridiplantae</taxon>
        <taxon>Streptophyta</taxon>
        <taxon>Embryophyta</taxon>
        <taxon>Tracheophyta</taxon>
        <taxon>Spermatophyta</taxon>
        <taxon>Magnoliopsida</taxon>
        <taxon>eudicotyledons</taxon>
        <taxon>Gunneridae</taxon>
        <taxon>Pentapetalae</taxon>
        <taxon>asterids</taxon>
        <taxon>campanulids</taxon>
        <taxon>Escalloniales</taxon>
        <taxon>Escalloniaceae</taxon>
        <taxon>Escallonia</taxon>
    </lineage>
</organism>
<evidence type="ECO:0000256" key="4">
    <source>
        <dbReference type="ARBA" id="ARBA00023136"/>
    </source>
</evidence>
<keyword evidence="8" id="KW-1185">Reference proteome</keyword>
<dbReference type="GO" id="GO:0006506">
    <property type="term" value="P:GPI anchor biosynthetic process"/>
    <property type="evidence" value="ECO:0007669"/>
    <property type="project" value="InterPro"/>
</dbReference>
<dbReference type="EMBL" id="JAVXUP010000360">
    <property type="protein sequence ID" value="KAK3029902.1"/>
    <property type="molecule type" value="Genomic_DNA"/>
</dbReference>
<dbReference type="GO" id="GO:0072659">
    <property type="term" value="P:protein localization to plasma membrane"/>
    <property type="evidence" value="ECO:0007669"/>
    <property type="project" value="TreeGrafter"/>
</dbReference>
<gene>
    <name evidence="7" type="ORF">RJ639_038525</name>
</gene>
<evidence type="ECO:0000256" key="5">
    <source>
        <dbReference type="SAM" id="MobiDB-lite"/>
    </source>
</evidence>
<name>A0AA88WMB2_9ASTE</name>
<evidence type="ECO:0000256" key="3">
    <source>
        <dbReference type="ARBA" id="ARBA00022989"/>
    </source>
</evidence>
<accession>A0AA88WMB2</accession>
<sequence length="87" mass="9206">MEQPSSKGKGDAAGVTSSGSSGRSDELSTATAKAMRQANVLTGLVNLFVDTLFVSSVSALIILIVYAFVLSAFVSFADFYGMKLKFW</sequence>
<keyword evidence="3 6" id="KW-1133">Transmembrane helix</keyword>
<dbReference type="GO" id="GO:0016020">
    <property type="term" value="C:membrane"/>
    <property type="evidence" value="ECO:0007669"/>
    <property type="project" value="UniProtKB-SubCell"/>
</dbReference>
<keyword evidence="2 6" id="KW-0812">Transmembrane</keyword>
<proteinExistence type="predicted"/>
<dbReference type="Proteomes" id="UP001188597">
    <property type="component" value="Unassembled WGS sequence"/>
</dbReference>
<evidence type="ECO:0000256" key="2">
    <source>
        <dbReference type="ARBA" id="ARBA00022692"/>
    </source>
</evidence>
<evidence type="ECO:0000313" key="8">
    <source>
        <dbReference type="Proteomes" id="UP001188597"/>
    </source>
</evidence>
<evidence type="ECO:0000256" key="6">
    <source>
        <dbReference type="SAM" id="Phobius"/>
    </source>
</evidence>
<reference evidence="7" key="1">
    <citation type="submission" date="2022-12" db="EMBL/GenBank/DDBJ databases">
        <title>Draft genome assemblies for two species of Escallonia (Escalloniales).</title>
        <authorList>
            <person name="Chanderbali A."/>
            <person name="Dervinis C."/>
            <person name="Anghel I."/>
            <person name="Soltis D."/>
            <person name="Soltis P."/>
            <person name="Zapata F."/>
        </authorList>
    </citation>
    <scope>NUCLEOTIDE SEQUENCE</scope>
    <source>
        <strain evidence="7">UCBG64.0493</strain>
        <tissue evidence="7">Leaf</tissue>
    </source>
</reference>
<dbReference type="GO" id="GO:0032216">
    <property type="term" value="F:glucosaminyl-phosphatidylinositol O-acyltransferase activity"/>
    <property type="evidence" value="ECO:0007669"/>
    <property type="project" value="TreeGrafter"/>
</dbReference>
<feature type="region of interest" description="Disordered" evidence="5">
    <location>
        <begin position="1"/>
        <end position="28"/>
    </location>
</feature>
<protein>
    <submittedName>
        <fullName evidence="7">Uncharacterized protein</fullName>
    </submittedName>
</protein>
<comment type="subcellular location">
    <subcellularLocation>
        <location evidence="1">Membrane</location>
        <topology evidence="1">Multi-pass membrane protein</topology>
    </subcellularLocation>
</comment>
<dbReference type="PANTHER" id="PTHR20661">
    <property type="entry name" value="PHOSPHATIDYLINOSITOL-GLYCAN BIOSYNTHESIS CLASS W PROTEIN"/>
    <property type="match status" value="1"/>
</dbReference>
<dbReference type="InterPro" id="IPR009447">
    <property type="entry name" value="PIGW/GWT1"/>
</dbReference>
<keyword evidence="4 6" id="KW-0472">Membrane</keyword>
<feature type="transmembrane region" description="Helical" evidence="6">
    <location>
        <begin position="52"/>
        <end position="77"/>
    </location>
</feature>
<dbReference type="PANTHER" id="PTHR20661:SF0">
    <property type="entry name" value="PHOSPHATIDYLINOSITOL-GLYCAN BIOSYNTHESIS CLASS W PROTEIN"/>
    <property type="match status" value="1"/>
</dbReference>
<comment type="caution">
    <text evidence="7">The sequence shown here is derived from an EMBL/GenBank/DDBJ whole genome shotgun (WGS) entry which is preliminary data.</text>
</comment>
<dbReference type="AlphaFoldDB" id="A0AA88WMB2"/>
<dbReference type="GO" id="GO:0005783">
    <property type="term" value="C:endoplasmic reticulum"/>
    <property type="evidence" value="ECO:0007669"/>
    <property type="project" value="TreeGrafter"/>
</dbReference>